<keyword evidence="3" id="KW-1185">Reference proteome</keyword>
<protein>
    <recommendedName>
        <fullName evidence="1">Hydantoinase B/oxoprolinase domain-containing protein</fullName>
    </recommendedName>
</protein>
<proteinExistence type="predicted"/>
<evidence type="ECO:0000259" key="1">
    <source>
        <dbReference type="Pfam" id="PF02538"/>
    </source>
</evidence>
<dbReference type="EMBL" id="JANBVN010000072">
    <property type="protein sequence ID" value="KAJ9150181.1"/>
    <property type="molecule type" value="Genomic_DNA"/>
</dbReference>
<reference evidence="2" key="1">
    <citation type="submission" date="2022-07" db="EMBL/GenBank/DDBJ databases">
        <title>Fungi with potential for degradation of polypropylene.</title>
        <authorList>
            <person name="Gostincar C."/>
        </authorList>
    </citation>
    <scope>NUCLEOTIDE SEQUENCE</scope>
    <source>
        <strain evidence="2">EXF-13287</strain>
    </source>
</reference>
<gene>
    <name evidence="2" type="ORF">NKR19_g5325</name>
</gene>
<dbReference type="GO" id="GO:0003824">
    <property type="term" value="F:catalytic activity"/>
    <property type="evidence" value="ECO:0007669"/>
    <property type="project" value="InterPro"/>
</dbReference>
<evidence type="ECO:0000313" key="2">
    <source>
        <dbReference type="EMBL" id="KAJ9150181.1"/>
    </source>
</evidence>
<dbReference type="Proteomes" id="UP001174691">
    <property type="component" value="Unassembled WGS sequence"/>
</dbReference>
<name>A0AA38VT81_9PEZI</name>
<dbReference type="Pfam" id="PF02538">
    <property type="entry name" value="Hydantoinase_B"/>
    <property type="match status" value="1"/>
</dbReference>
<dbReference type="InterPro" id="IPR003692">
    <property type="entry name" value="Hydantoinase_B"/>
</dbReference>
<dbReference type="AlphaFoldDB" id="A0AA38VT81"/>
<accession>A0AA38VT81</accession>
<feature type="domain" description="Hydantoinase B/oxoprolinase" evidence="1">
    <location>
        <begin position="2"/>
        <end position="107"/>
    </location>
</feature>
<evidence type="ECO:0000313" key="3">
    <source>
        <dbReference type="Proteomes" id="UP001174691"/>
    </source>
</evidence>
<organism evidence="2 3">
    <name type="scientific">Coniochaeta hoffmannii</name>
    <dbReference type="NCBI Taxonomy" id="91930"/>
    <lineage>
        <taxon>Eukaryota</taxon>
        <taxon>Fungi</taxon>
        <taxon>Dikarya</taxon>
        <taxon>Ascomycota</taxon>
        <taxon>Pezizomycotina</taxon>
        <taxon>Sordariomycetes</taxon>
        <taxon>Sordariomycetidae</taxon>
        <taxon>Coniochaetales</taxon>
        <taxon>Coniochaetaceae</taxon>
        <taxon>Coniochaeta</taxon>
    </lineage>
</organism>
<sequence>MRTVVDPIFGALEKCVPERVTGDSYGYLYNEIIATDLVTGAGVQLGEVVTGGLSATSVKDGAKLACHMTNCPIPPIKLNKIEYPVLYLERGLVADSGGAGRQRGSLASC</sequence>
<comment type="caution">
    <text evidence="2">The sequence shown here is derived from an EMBL/GenBank/DDBJ whole genome shotgun (WGS) entry which is preliminary data.</text>
</comment>